<keyword evidence="1" id="KW-0479">Metal-binding</keyword>
<keyword evidence="4" id="KW-0805">Transcription regulation</keyword>
<keyword evidence="2 6" id="KW-0863">Zinc-finger</keyword>
<feature type="compositionally biased region" description="Basic and acidic residues" evidence="7">
    <location>
        <begin position="1489"/>
        <end position="1502"/>
    </location>
</feature>
<feature type="region of interest" description="Disordered" evidence="7">
    <location>
        <begin position="118"/>
        <end position="140"/>
    </location>
</feature>
<reference evidence="9 10" key="1">
    <citation type="submission" date="2019-06" db="EMBL/GenBank/DDBJ databases">
        <title>A chromosomal-level reference genome of Carpinus fangiana (Coryloideae, Betulaceae).</title>
        <authorList>
            <person name="Yang X."/>
            <person name="Wang Z."/>
            <person name="Zhang L."/>
            <person name="Hao G."/>
            <person name="Liu J."/>
            <person name="Yang Y."/>
        </authorList>
    </citation>
    <scope>NUCLEOTIDE SEQUENCE [LARGE SCALE GENOMIC DNA]</scope>
    <source>
        <strain evidence="9">Cfa_2016G</strain>
        <tissue evidence="9">Leaf</tissue>
    </source>
</reference>
<dbReference type="OrthoDB" id="787137at2759"/>
<dbReference type="InterPro" id="IPR019787">
    <property type="entry name" value="Znf_PHD-finger"/>
</dbReference>
<feature type="region of interest" description="Disordered" evidence="7">
    <location>
        <begin position="1484"/>
        <end position="1533"/>
    </location>
</feature>
<evidence type="ECO:0000256" key="7">
    <source>
        <dbReference type="SAM" id="MobiDB-lite"/>
    </source>
</evidence>
<dbReference type="SUPFAM" id="SSF57903">
    <property type="entry name" value="FYVE/PHD zinc finger"/>
    <property type="match status" value="1"/>
</dbReference>
<feature type="compositionally biased region" description="Polar residues" evidence="7">
    <location>
        <begin position="123"/>
        <end position="132"/>
    </location>
</feature>
<feature type="compositionally biased region" description="Basic and acidic residues" evidence="7">
    <location>
        <begin position="418"/>
        <end position="431"/>
    </location>
</feature>
<evidence type="ECO:0000256" key="4">
    <source>
        <dbReference type="ARBA" id="ARBA00023015"/>
    </source>
</evidence>
<evidence type="ECO:0000259" key="8">
    <source>
        <dbReference type="PROSITE" id="PS50016"/>
    </source>
</evidence>
<evidence type="ECO:0000256" key="6">
    <source>
        <dbReference type="PROSITE-ProRule" id="PRU00146"/>
    </source>
</evidence>
<accession>A0A5N6REQ6</accession>
<keyword evidence="10" id="KW-1185">Reference proteome</keyword>
<dbReference type="EMBL" id="CM017326">
    <property type="protein sequence ID" value="KAE8077515.1"/>
    <property type="molecule type" value="Genomic_DNA"/>
</dbReference>
<dbReference type="GO" id="GO:0008270">
    <property type="term" value="F:zinc ion binding"/>
    <property type="evidence" value="ECO:0007669"/>
    <property type="project" value="UniProtKB-KW"/>
</dbReference>
<feature type="region of interest" description="Disordered" evidence="7">
    <location>
        <begin position="639"/>
        <end position="659"/>
    </location>
</feature>
<keyword evidence="3" id="KW-0862">Zinc</keyword>
<dbReference type="PANTHER" id="PTHR33304">
    <property type="match status" value="1"/>
</dbReference>
<feature type="region of interest" description="Disordered" evidence="7">
    <location>
        <begin position="57"/>
        <end position="98"/>
    </location>
</feature>
<dbReference type="Pfam" id="PF23121">
    <property type="entry name" value="SPOC_AIPP2"/>
    <property type="match status" value="1"/>
</dbReference>
<dbReference type="SMART" id="SM00249">
    <property type="entry name" value="PHD"/>
    <property type="match status" value="1"/>
</dbReference>
<dbReference type="InterPro" id="IPR049914">
    <property type="entry name" value="PHD1-3/5-6"/>
</dbReference>
<feature type="compositionally biased region" description="Polar residues" evidence="7">
    <location>
        <begin position="765"/>
        <end position="774"/>
    </location>
</feature>
<feature type="region of interest" description="Disordered" evidence="7">
    <location>
        <begin position="284"/>
        <end position="359"/>
    </location>
</feature>
<feature type="compositionally biased region" description="Polar residues" evidence="7">
    <location>
        <begin position="290"/>
        <end position="301"/>
    </location>
</feature>
<name>A0A5N6REQ6_9ROSI</name>
<dbReference type="Gene3D" id="3.30.40.10">
    <property type="entry name" value="Zinc/RING finger domain, C3HC4 (zinc finger)"/>
    <property type="match status" value="1"/>
</dbReference>
<feature type="region of interest" description="Disordered" evidence="7">
    <location>
        <begin position="418"/>
        <end position="488"/>
    </location>
</feature>
<evidence type="ECO:0000256" key="2">
    <source>
        <dbReference type="ARBA" id="ARBA00022771"/>
    </source>
</evidence>
<feature type="region of interest" description="Disordered" evidence="7">
    <location>
        <begin position="1204"/>
        <end position="1226"/>
    </location>
</feature>
<dbReference type="PANTHER" id="PTHR33304:SF9">
    <property type="entry name" value="RING_FYVE_PHD ZINC FINGER SUPERFAMILY PROTEIN"/>
    <property type="match status" value="1"/>
</dbReference>
<feature type="compositionally biased region" description="Basic and acidic residues" evidence="7">
    <location>
        <begin position="445"/>
        <end position="460"/>
    </location>
</feature>
<evidence type="ECO:0000256" key="3">
    <source>
        <dbReference type="ARBA" id="ARBA00022833"/>
    </source>
</evidence>
<evidence type="ECO:0000313" key="9">
    <source>
        <dbReference type="EMBL" id="KAE8077515.1"/>
    </source>
</evidence>
<feature type="compositionally biased region" description="Polar residues" evidence="7">
    <location>
        <begin position="1204"/>
        <end position="1218"/>
    </location>
</feature>
<dbReference type="PROSITE" id="PS50016">
    <property type="entry name" value="ZF_PHD_2"/>
    <property type="match status" value="1"/>
</dbReference>
<evidence type="ECO:0000313" key="10">
    <source>
        <dbReference type="Proteomes" id="UP000327013"/>
    </source>
</evidence>
<feature type="compositionally biased region" description="Polar residues" evidence="7">
    <location>
        <begin position="474"/>
        <end position="486"/>
    </location>
</feature>
<feature type="compositionally biased region" description="Polar residues" evidence="7">
    <location>
        <begin position="1334"/>
        <end position="1355"/>
    </location>
</feature>
<feature type="compositionally biased region" description="Low complexity" evidence="7">
    <location>
        <begin position="639"/>
        <end position="648"/>
    </location>
</feature>
<protein>
    <recommendedName>
        <fullName evidence="8">PHD-type domain-containing protein</fullName>
    </recommendedName>
</protein>
<keyword evidence="5" id="KW-0804">Transcription</keyword>
<dbReference type="Proteomes" id="UP000327013">
    <property type="component" value="Chromosome 6"/>
</dbReference>
<dbReference type="InterPro" id="IPR013083">
    <property type="entry name" value="Znf_RING/FYVE/PHD"/>
</dbReference>
<feature type="compositionally biased region" description="Polar residues" evidence="7">
    <location>
        <begin position="57"/>
        <end position="94"/>
    </location>
</feature>
<evidence type="ECO:0000256" key="5">
    <source>
        <dbReference type="ARBA" id="ARBA00023163"/>
    </source>
</evidence>
<feature type="region of interest" description="Disordered" evidence="7">
    <location>
        <begin position="1327"/>
        <end position="1388"/>
    </location>
</feature>
<feature type="region of interest" description="Disordered" evidence="7">
    <location>
        <begin position="200"/>
        <end position="233"/>
    </location>
</feature>
<dbReference type="InterPro" id="IPR056280">
    <property type="entry name" value="AIPP2-like_SPOC"/>
</dbReference>
<evidence type="ECO:0000256" key="1">
    <source>
        <dbReference type="ARBA" id="ARBA00022723"/>
    </source>
</evidence>
<sequence length="1556" mass="170604">MSKKVHMRGESGTCNVCSAPCSSCMHPNRALMGSRIEEFSDESCRVNVASQYSVNESGTLSSLKSRASDNLQHTTSETSNLHSVNSSHDSFSENADSKVTLRSTIISEASEDVEMLPKLASGGTVTEDQLSSKPRRSVDQRTFSNKYEEIKEEGHDDNISCVRPNDATVVFGNHNRNINSSTVSVSSLALEGSWKGTQFNKLDSSEIPSSKDADASSRSLNVQSPYTDSRNAKSLSYNTNLTDLEENPSSHIQDKVPECSMDHMNSSLTKEVASEIVSVHKSVSHKASQIGGSSEASMKNFTKSEAETNKDSTDRTDEELKSSDRDEHNNKSNELVESPDMQEPPLQSGSGDESDESDIVEEDVKVCDICGDAGREEKLAICSRCSDGAEHTYCMREMLQKVPEGDWLCEECKFSEESENQKQGSEVEGKRTNKVSSSTHVSAKRHSENVEVASAKRQELEIGTESPKPLSPSRIVTGSPRPSSPSKIVALSRDSSFKSLDKAKVKSAQHNDILETARFPTTGPRLQTPKGTLLKSNSFSTLNSKPKVKLVDEVVLQKQKGAREYTSIDTKEGPARIISKSMSFKYASSGRTNAPESKVRMLSSKFTHVQDPKGLKQAKERGAFERKILSKLDRPLVSSATASTTVSTPKVDQKLASRGETSLPSFASNIRESKVVQSDGKSSLSKVTSSLGRKGVEVPVTSVGPSSTSGMFSSAEQKLNKISPKDEPVSIYSLNAERPSNNVDGTVQDGLSMTNHQEKTRESSSIRPRPSATSASKAVFCQKCKDIGHATEFCTNGTPPAPGIDVSVARSSREEMHEGNKLKAAISAAILKRPEIYRKKRVLDQPDELSMSSTGLNNEITPPDQLLASNKSKNVMSTEGSCERQAILGSSTLDSHKHTVNNSKQFTLHPTDVFSSKVGDSDSTVVSVGKPTIREFPSQASTTTVLLKTSAIPEYDFIWQGGFEVHKGGKLPDLCDGIQAHLSTCASPKVLEVVNMFPHKVPLHEVPRLSTWPSQFYESGAKEENIALYFFAKDLESYERDYKTQLDSMIKKDLALKGNLDGVELLIFPSNQLPEKSQRWNMLFFLWGVFRGKRVNCTDSSKKLHIPSLNVVPLDKDLPPAVMTLSENLCSPRRIDEELPACDRSGTMVLTSNAPNQMHVTVSGGCDSKKNSLEQMSSGYQVDLDHQDSRLDFKSISKIGTSTAQLSQEMRRSSSSLVEPSLPDKLGAELKPSLEVTAKSGSNDGDKAQMHWDTSSDRENKLFLKILPVGNKDGGILGSVGEDKVQDRMNGVRDQVKLERELKEEAVYMDGGAALLDRDLTNHRKRPYLDLSETAPQTSSGTSQKRPWNEISSTSVDEESAGKRLKSGFSLMSGHSNSRGRNSGDDSFASRVIDLGPISCIEEKKCEEACDEKVIREDLGSTERYFFPVDSQRGKDFVFGDNSVPWKKHSSDCDYKLHDEVPNLELALGAEMKPPNKGMLPFFVGTVGKKNDQDKPPDKVKEEDDDDVSASLSLSLSFPFPDKEQSVKPVSKAEQLLPERHNLNNPLLLFGGFRNK</sequence>
<feature type="region of interest" description="Disordered" evidence="7">
    <location>
        <begin position="737"/>
        <end position="774"/>
    </location>
</feature>
<organism evidence="9 10">
    <name type="scientific">Carpinus fangiana</name>
    <dbReference type="NCBI Taxonomy" id="176857"/>
    <lineage>
        <taxon>Eukaryota</taxon>
        <taxon>Viridiplantae</taxon>
        <taxon>Streptophyta</taxon>
        <taxon>Embryophyta</taxon>
        <taxon>Tracheophyta</taxon>
        <taxon>Spermatophyta</taxon>
        <taxon>Magnoliopsida</taxon>
        <taxon>eudicotyledons</taxon>
        <taxon>Gunneridae</taxon>
        <taxon>Pentapetalae</taxon>
        <taxon>rosids</taxon>
        <taxon>fabids</taxon>
        <taxon>Fagales</taxon>
        <taxon>Betulaceae</taxon>
        <taxon>Carpinus</taxon>
    </lineage>
</organism>
<feature type="compositionally biased region" description="Polar residues" evidence="7">
    <location>
        <begin position="216"/>
        <end position="233"/>
    </location>
</feature>
<dbReference type="InterPro" id="IPR001965">
    <property type="entry name" value="Znf_PHD"/>
</dbReference>
<gene>
    <name evidence="9" type="ORF">FH972_016073</name>
</gene>
<dbReference type="GO" id="GO:0034244">
    <property type="term" value="P:negative regulation of transcription elongation by RNA polymerase II"/>
    <property type="evidence" value="ECO:0007669"/>
    <property type="project" value="InterPro"/>
</dbReference>
<feature type="compositionally biased region" description="Basic and acidic residues" evidence="7">
    <location>
        <begin position="302"/>
        <end position="331"/>
    </location>
</feature>
<dbReference type="GO" id="GO:0140566">
    <property type="term" value="F:histone reader activity"/>
    <property type="evidence" value="ECO:0007669"/>
    <property type="project" value="InterPro"/>
</dbReference>
<dbReference type="InterPro" id="IPR011011">
    <property type="entry name" value="Znf_FYVE_PHD"/>
</dbReference>
<feature type="compositionally biased region" description="Polar residues" evidence="7">
    <location>
        <begin position="738"/>
        <end position="755"/>
    </location>
</feature>
<feature type="domain" description="PHD-type" evidence="8">
    <location>
        <begin position="364"/>
        <end position="415"/>
    </location>
</feature>
<proteinExistence type="predicted"/>